<organism evidence="2 3">
    <name type="scientific">Hoeflea alexandrii</name>
    <dbReference type="NCBI Taxonomy" id="288436"/>
    <lineage>
        <taxon>Bacteria</taxon>
        <taxon>Pseudomonadati</taxon>
        <taxon>Pseudomonadota</taxon>
        <taxon>Alphaproteobacteria</taxon>
        <taxon>Hyphomicrobiales</taxon>
        <taxon>Rhizobiaceae</taxon>
        <taxon>Hoeflea</taxon>
    </lineage>
</organism>
<dbReference type="PANTHER" id="PTHR39327:SF1">
    <property type="entry name" value="BLR5470 PROTEIN"/>
    <property type="match status" value="1"/>
</dbReference>
<evidence type="ECO:0000313" key="3">
    <source>
        <dbReference type="Proteomes" id="UP001320715"/>
    </source>
</evidence>
<name>A0ABT1CKT9_9HYPH</name>
<accession>A0ABT1CKT9</accession>
<evidence type="ECO:0000313" key="2">
    <source>
        <dbReference type="EMBL" id="MCO6406753.1"/>
    </source>
</evidence>
<keyword evidence="1" id="KW-0732">Signal</keyword>
<comment type="caution">
    <text evidence="2">The sequence shown here is derived from an EMBL/GenBank/DDBJ whole genome shotgun (WGS) entry which is preliminary data.</text>
</comment>
<dbReference type="RefSeq" id="WP_252914302.1">
    <property type="nucleotide sequence ID" value="NZ_JAAAML010000001.1"/>
</dbReference>
<feature type="chain" id="PRO_5045249771" description="Transglutaminase" evidence="1">
    <location>
        <begin position="29"/>
        <end position="358"/>
    </location>
</feature>
<dbReference type="PANTHER" id="PTHR39327">
    <property type="match status" value="1"/>
</dbReference>
<evidence type="ECO:0000256" key="1">
    <source>
        <dbReference type="SAM" id="SignalP"/>
    </source>
</evidence>
<protein>
    <recommendedName>
        <fullName evidence="4">Transglutaminase</fullName>
    </recommendedName>
</protein>
<dbReference type="Proteomes" id="UP001320715">
    <property type="component" value="Unassembled WGS sequence"/>
</dbReference>
<sequence>MYSFAKETATLRNTAIAFSLFCATAAQANVFAEPEAQLQVSSPATTPALLAETGVPAPQWPVPALRASTLHLTAAGLAPLAFVDTTRSAYALPALTLSAGLAALAPRDRITTASIPVPAPRPATRAATRAARQDTSYQATSYQATSQAVSRTIRQDRPLFGAHRIRFGKIGSGARISGLIRKAASTGASAICINSCADLADRLDLGGADITAQLRHVSASVNTLVTYRTDEETHGRLDQWSTPNETLGRASGDCEDYAILKMAVLARLGVPVNAMEIVVVKDTSRRLFHAVLSVTLEDRTLILDNMTNAVETDTAKRSYAPLFSLSGTANYVFGYKGGKQNLTASLKNIASIAPGAGF</sequence>
<keyword evidence="3" id="KW-1185">Reference proteome</keyword>
<proteinExistence type="predicted"/>
<dbReference type="Pfam" id="PF06035">
    <property type="entry name" value="Peptidase_C93"/>
    <property type="match status" value="1"/>
</dbReference>
<dbReference type="EMBL" id="JAAAML010000001">
    <property type="protein sequence ID" value="MCO6406753.1"/>
    <property type="molecule type" value="Genomic_DNA"/>
</dbReference>
<evidence type="ECO:0008006" key="4">
    <source>
        <dbReference type="Google" id="ProtNLM"/>
    </source>
</evidence>
<gene>
    <name evidence="2" type="ORF">GTW23_01085</name>
</gene>
<reference evidence="2 3" key="1">
    <citation type="submission" date="2020-01" db="EMBL/GenBank/DDBJ databases">
        <title>Genomes of bacteria type strains.</title>
        <authorList>
            <person name="Chen J."/>
            <person name="Zhu S."/>
            <person name="Yang J."/>
        </authorList>
    </citation>
    <scope>NUCLEOTIDE SEQUENCE [LARGE SCALE GENOMIC DNA]</scope>
    <source>
        <strain evidence="2 3">DSM 16655</strain>
    </source>
</reference>
<dbReference type="InterPro" id="IPR010319">
    <property type="entry name" value="Transglutaminase-like_Cys_pept"/>
</dbReference>
<dbReference type="Gene3D" id="3.10.620.30">
    <property type="match status" value="1"/>
</dbReference>
<feature type="signal peptide" evidence="1">
    <location>
        <begin position="1"/>
        <end position="28"/>
    </location>
</feature>